<keyword evidence="9 13" id="KW-0547">Nucleotide-binding</keyword>
<dbReference type="InterPro" id="IPR006070">
    <property type="entry name" value="Sua5-like_dom"/>
</dbReference>
<dbReference type="GO" id="GO:0005524">
    <property type="term" value="F:ATP binding"/>
    <property type="evidence" value="ECO:0007669"/>
    <property type="project" value="UniProtKB-UniRule"/>
</dbReference>
<accession>A0A850HES7</accession>
<name>A0A850HES7_9SPHN</name>
<dbReference type="InterPro" id="IPR038385">
    <property type="entry name" value="Sua5/YwlC_C"/>
</dbReference>
<dbReference type="InterPro" id="IPR017945">
    <property type="entry name" value="DHBP_synth_RibB-like_a/b_dom"/>
</dbReference>
<dbReference type="NCBIfam" id="TIGR00057">
    <property type="entry name" value="L-threonylcarbamoyladenylate synthase"/>
    <property type="match status" value="1"/>
</dbReference>
<dbReference type="PIRSF" id="PIRSF004930">
    <property type="entry name" value="Tln_factor_SUA5"/>
    <property type="match status" value="1"/>
</dbReference>
<dbReference type="GO" id="GO:0000049">
    <property type="term" value="F:tRNA binding"/>
    <property type="evidence" value="ECO:0007669"/>
    <property type="project" value="TreeGrafter"/>
</dbReference>
<dbReference type="Proteomes" id="UP000546031">
    <property type="component" value="Unassembled WGS sequence"/>
</dbReference>
<dbReference type="Gene3D" id="3.40.50.11030">
    <property type="entry name" value="Threonylcarbamoyl-AMP synthase, C-terminal domain"/>
    <property type="match status" value="1"/>
</dbReference>
<comment type="subcellular location">
    <subcellularLocation>
        <location evidence="1 13">Cytoplasm</location>
    </subcellularLocation>
</comment>
<dbReference type="RefSeq" id="WP_176273640.1">
    <property type="nucleotide sequence ID" value="NZ_JABWTA010000001.1"/>
</dbReference>
<proteinExistence type="inferred from homology"/>
<evidence type="ECO:0000256" key="14">
    <source>
        <dbReference type="PIRSR" id="PIRSR004930-1"/>
    </source>
</evidence>
<gene>
    <name evidence="16" type="ORF">HUO12_10950</name>
</gene>
<evidence type="ECO:0000256" key="2">
    <source>
        <dbReference type="ARBA" id="ARBA00007663"/>
    </source>
</evidence>
<feature type="binding site" evidence="14">
    <location>
        <position position="63"/>
    </location>
    <ligand>
        <name>ATP</name>
        <dbReference type="ChEBI" id="CHEBI:30616"/>
    </ligand>
</feature>
<evidence type="ECO:0000259" key="15">
    <source>
        <dbReference type="PROSITE" id="PS51163"/>
    </source>
</evidence>
<dbReference type="InterPro" id="IPR050156">
    <property type="entry name" value="TC-AMP_synthase_SUA5"/>
</dbReference>
<evidence type="ECO:0000313" key="16">
    <source>
        <dbReference type="EMBL" id="NVE95418.1"/>
    </source>
</evidence>
<evidence type="ECO:0000256" key="12">
    <source>
        <dbReference type="ARBA" id="ARBA00048366"/>
    </source>
</evidence>
<protein>
    <recommendedName>
        <fullName evidence="4 13">Threonylcarbamoyl-AMP synthase</fullName>
        <shortName evidence="13">TC-AMP synthase</shortName>
        <ecNumber evidence="3 13">2.7.7.87</ecNumber>
    </recommendedName>
    <alternativeName>
        <fullName evidence="11 13">L-threonylcarbamoyladenylate synthase</fullName>
    </alternativeName>
</protein>
<dbReference type="InterPro" id="IPR005145">
    <property type="entry name" value="Sua5_C"/>
</dbReference>
<feature type="binding site" evidence="14">
    <location>
        <position position="153"/>
    </location>
    <ligand>
        <name>ATP</name>
        <dbReference type="ChEBI" id="CHEBI:30616"/>
    </ligand>
</feature>
<keyword evidence="7 13" id="KW-0819">tRNA processing</keyword>
<dbReference type="InterPro" id="IPR010923">
    <property type="entry name" value="T(6)A37_SUA5"/>
</dbReference>
<dbReference type="Pfam" id="PF01300">
    <property type="entry name" value="Sua5_yciO_yrdC"/>
    <property type="match status" value="1"/>
</dbReference>
<feature type="binding site" evidence="14">
    <location>
        <position position="183"/>
    </location>
    <ligand>
        <name>L-threonine</name>
        <dbReference type="ChEBI" id="CHEBI:57926"/>
    </ligand>
</feature>
<comment type="caution">
    <text evidence="16">The sequence shown here is derived from an EMBL/GenBank/DDBJ whole genome shotgun (WGS) entry which is preliminary data.</text>
</comment>
<dbReference type="GO" id="GO:0005737">
    <property type="term" value="C:cytoplasm"/>
    <property type="evidence" value="ECO:0007669"/>
    <property type="project" value="UniProtKB-SubCell"/>
</dbReference>
<dbReference type="PANTHER" id="PTHR17490">
    <property type="entry name" value="SUA5"/>
    <property type="match status" value="1"/>
</dbReference>
<dbReference type="GO" id="GO:0008033">
    <property type="term" value="P:tRNA processing"/>
    <property type="evidence" value="ECO:0007669"/>
    <property type="project" value="UniProtKB-KW"/>
</dbReference>
<feature type="binding site" evidence="14">
    <location>
        <position position="143"/>
    </location>
    <ligand>
        <name>L-threonine</name>
        <dbReference type="ChEBI" id="CHEBI:57926"/>
    </ligand>
</feature>
<dbReference type="EMBL" id="JABWTA010000001">
    <property type="protein sequence ID" value="NVE95418.1"/>
    <property type="molecule type" value="Genomic_DNA"/>
</dbReference>
<feature type="binding site" evidence="14">
    <location>
        <position position="145"/>
    </location>
    <ligand>
        <name>ATP</name>
        <dbReference type="ChEBI" id="CHEBI:30616"/>
    </ligand>
</feature>
<evidence type="ECO:0000256" key="5">
    <source>
        <dbReference type="ARBA" id="ARBA00022490"/>
    </source>
</evidence>
<evidence type="ECO:0000256" key="10">
    <source>
        <dbReference type="ARBA" id="ARBA00022840"/>
    </source>
</evidence>
<keyword evidence="8 13" id="KW-0548">Nucleotidyltransferase</keyword>
<keyword evidence="10 13" id="KW-0067">ATP-binding</keyword>
<evidence type="ECO:0000256" key="3">
    <source>
        <dbReference type="ARBA" id="ARBA00012584"/>
    </source>
</evidence>
<comment type="function">
    <text evidence="13">Required for the formation of a threonylcarbamoyl group on adenosine at position 37 (t(6)A37) in tRNAs that read codons beginning with adenine.</text>
</comment>
<feature type="binding site" evidence="14">
    <location>
        <position position="119"/>
    </location>
    <ligand>
        <name>ATP</name>
        <dbReference type="ChEBI" id="CHEBI:30616"/>
    </ligand>
</feature>
<feature type="domain" description="YrdC-like" evidence="15">
    <location>
        <begin position="14"/>
        <end position="202"/>
    </location>
</feature>
<dbReference type="AlphaFoldDB" id="A0A850HES7"/>
<feature type="binding site" evidence="14">
    <location>
        <position position="36"/>
    </location>
    <ligand>
        <name>L-threonine</name>
        <dbReference type="ChEBI" id="CHEBI:57926"/>
    </ligand>
</feature>
<dbReference type="SUPFAM" id="SSF55821">
    <property type="entry name" value="YrdC/RibB"/>
    <property type="match status" value="1"/>
</dbReference>
<dbReference type="EC" id="2.7.7.87" evidence="3 13"/>
<evidence type="ECO:0000256" key="1">
    <source>
        <dbReference type="ARBA" id="ARBA00004496"/>
    </source>
</evidence>
<keyword evidence="6 13" id="KW-0808">Transferase</keyword>
<dbReference type="PROSITE" id="PS51163">
    <property type="entry name" value="YRDC"/>
    <property type="match status" value="1"/>
</dbReference>
<dbReference type="PANTHER" id="PTHR17490:SF16">
    <property type="entry name" value="THREONYLCARBAMOYL-AMP SYNTHASE"/>
    <property type="match status" value="1"/>
</dbReference>
<dbReference type="GO" id="GO:0003725">
    <property type="term" value="F:double-stranded RNA binding"/>
    <property type="evidence" value="ECO:0007669"/>
    <property type="project" value="UniProtKB-UniRule"/>
</dbReference>
<evidence type="ECO:0000256" key="9">
    <source>
        <dbReference type="ARBA" id="ARBA00022741"/>
    </source>
</evidence>
<dbReference type="Pfam" id="PF03481">
    <property type="entry name" value="Sua5_C"/>
    <property type="match status" value="1"/>
</dbReference>
<reference evidence="16 17" key="1">
    <citation type="submission" date="2020-06" db="EMBL/GenBank/DDBJ databases">
        <title>Altererythrobacter lutimaris sp. nov., a marine bacterium isolated from a tidal flat.</title>
        <authorList>
            <person name="Kim D."/>
            <person name="Yoo Y."/>
            <person name="Kim J.-J."/>
        </authorList>
    </citation>
    <scope>NUCLEOTIDE SEQUENCE [LARGE SCALE GENOMIC DNA]</scope>
    <source>
        <strain evidence="16 17">JGD-16</strain>
    </source>
</reference>
<sequence>MSGKNATEVLLADAQGIARAAAILERGGLVAVPTETVYGLAARADSAEAVARIYAAKGRPDFNPLIVHVRDAAQAAEYAELSEVAKSIAGQEWPGPLTLVLPLREDAGLAPAVSAGLPTLAVRAPAHPVMRALLEQVDFPLAAPSANRSGFISPTNAEHVLASLDGRIDCALDGGPCEKGLESTILAVRHDGSLEELRPGPIDVVALKSRINAELVGSADACMHDGSIESPGQLASHYAPGKPVRLNALAPEAGEFMIGFGEVEGECSLSSSGDLGEAAARLYDCLHQAARSAAPRIAVAPIPDEGVGRAINDRLRRAAA</sequence>
<organism evidence="16 17">
    <name type="scientific">Altererythrobacter lutimaris</name>
    <dbReference type="NCBI Taxonomy" id="2743979"/>
    <lineage>
        <taxon>Bacteria</taxon>
        <taxon>Pseudomonadati</taxon>
        <taxon>Pseudomonadota</taxon>
        <taxon>Alphaproteobacteria</taxon>
        <taxon>Sphingomonadales</taxon>
        <taxon>Erythrobacteraceae</taxon>
        <taxon>Altererythrobacter</taxon>
    </lineage>
</organism>
<keyword evidence="17" id="KW-1185">Reference proteome</keyword>
<feature type="binding site" evidence="14">
    <location>
        <position position="238"/>
    </location>
    <ligand>
        <name>ATP</name>
        <dbReference type="ChEBI" id="CHEBI:30616"/>
    </ligand>
</feature>
<feature type="binding site" evidence="14">
    <location>
        <position position="198"/>
    </location>
    <ligand>
        <name>ATP</name>
        <dbReference type="ChEBI" id="CHEBI:30616"/>
    </ligand>
</feature>
<evidence type="ECO:0000256" key="11">
    <source>
        <dbReference type="ARBA" id="ARBA00029774"/>
    </source>
</evidence>
<evidence type="ECO:0000256" key="6">
    <source>
        <dbReference type="ARBA" id="ARBA00022679"/>
    </source>
</evidence>
<evidence type="ECO:0000256" key="13">
    <source>
        <dbReference type="PIRNR" id="PIRNR004930"/>
    </source>
</evidence>
<evidence type="ECO:0000313" key="17">
    <source>
        <dbReference type="Proteomes" id="UP000546031"/>
    </source>
</evidence>
<feature type="binding site" evidence="14">
    <location>
        <position position="68"/>
    </location>
    <ligand>
        <name>L-threonine</name>
        <dbReference type="ChEBI" id="CHEBI:57926"/>
    </ligand>
</feature>
<dbReference type="GO" id="GO:0006450">
    <property type="term" value="P:regulation of translational fidelity"/>
    <property type="evidence" value="ECO:0007669"/>
    <property type="project" value="TreeGrafter"/>
</dbReference>
<evidence type="ECO:0000256" key="8">
    <source>
        <dbReference type="ARBA" id="ARBA00022695"/>
    </source>
</evidence>
<evidence type="ECO:0000256" key="7">
    <source>
        <dbReference type="ARBA" id="ARBA00022694"/>
    </source>
</evidence>
<keyword evidence="5 13" id="KW-0963">Cytoplasm</keyword>
<dbReference type="Gene3D" id="3.90.870.10">
    <property type="entry name" value="DHBP synthase"/>
    <property type="match status" value="1"/>
</dbReference>
<comment type="similarity">
    <text evidence="2 13">Belongs to the SUA5 family.</text>
</comment>
<feature type="binding site" evidence="14">
    <location>
        <position position="123"/>
    </location>
    <ligand>
        <name>L-threonine</name>
        <dbReference type="ChEBI" id="CHEBI:57926"/>
    </ligand>
</feature>
<comment type="catalytic activity">
    <reaction evidence="12 13">
        <text>L-threonine + hydrogencarbonate + ATP = L-threonylcarbamoyladenylate + diphosphate + H2O</text>
        <dbReference type="Rhea" id="RHEA:36407"/>
        <dbReference type="ChEBI" id="CHEBI:15377"/>
        <dbReference type="ChEBI" id="CHEBI:17544"/>
        <dbReference type="ChEBI" id="CHEBI:30616"/>
        <dbReference type="ChEBI" id="CHEBI:33019"/>
        <dbReference type="ChEBI" id="CHEBI:57926"/>
        <dbReference type="ChEBI" id="CHEBI:73682"/>
        <dbReference type="EC" id="2.7.7.87"/>
    </reaction>
</comment>
<feature type="binding site" evidence="14">
    <location>
        <position position="59"/>
    </location>
    <ligand>
        <name>ATP</name>
        <dbReference type="ChEBI" id="CHEBI:30616"/>
    </ligand>
</feature>
<dbReference type="GO" id="GO:0061710">
    <property type="term" value="F:L-threonylcarbamoyladenylate synthase"/>
    <property type="evidence" value="ECO:0007669"/>
    <property type="project" value="UniProtKB-EC"/>
</dbReference>
<evidence type="ECO:0000256" key="4">
    <source>
        <dbReference type="ARBA" id="ARBA00015492"/>
    </source>
</evidence>